<dbReference type="EMBL" id="BDGG01000012">
    <property type="protein sequence ID" value="GAV05418.1"/>
    <property type="molecule type" value="Genomic_DNA"/>
</dbReference>
<keyword evidence="14" id="KW-1185">Reference proteome</keyword>
<comment type="similarity">
    <text evidence="1">Belongs to the AB hydrolase superfamily.</text>
</comment>
<gene>
    <name evidence="13" type="primary">RvY_15557</name>
    <name evidence="13" type="synonym">RvY_15557.1</name>
    <name evidence="13" type="ORF">RvY_15557-1</name>
</gene>
<name>A0A1D1VZZ5_RAMVA</name>
<dbReference type="PROSITE" id="PS51257">
    <property type="entry name" value="PROKAR_LIPOPROTEIN"/>
    <property type="match status" value="1"/>
</dbReference>
<comment type="catalytic activity">
    <reaction evidence="9">
        <text>1,2-didecanoylglycerol + H2O = decanoylglycerol + decanoate + H(+)</text>
        <dbReference type="Rhea" id="RHEA:48596"/>
        <dbReference type="ChEBI" id="CHEBI:11152"/>
        <dbReference type="ChEBI" id="CHEBI:15377"/>
        <dbReference type="ChEBI" id="CHEBI:15378"/>
        <dbReference type="ChEBI" id="CHEBI:27689"/>
        <dbReference type="ChEBI" id="CHEBI:90605"/>
    </reaction>
</comment>
<dbReference type="OrthoDB" id="8119704at2759"/>
<dbReference type="InterPro" id="IPR000073">
    <property type="entry name" value="AB_hydrolase_1"/>
</dbReference>
<sequence length="321" mass="36077">MISSRNARQSARICNLASSLGSLPTSASCRPFTSSQRCCAIPLAYARYDPPRSEKPPVVEYPVIILHGLFGNKMNWQAIAKKLKDKLRQSIICVDARNHGESRHDPDNSYEAMSDDVEELVHRLKIPKAILVGHSMGGKVAMCTALRKPAEVDSLIVVDSAPSQSPGLESFKRYISAMKALDLSRDEKIPQLRGRAIKEFEENIPELMVRQFILTNLVENKGKNEWRVNLEAIENNLNNIMEFPLFHNFYGGPVLFIAGDKSDYIGDKEMPEIRRLFPEVVIDKLPGGHWVHADNPKETIASIVRFLKKRETDDADAAQNL</sequence>
<organism evidence="13 14">
    <name type="scientific">Ramazzottius varieornatus</name>
    <name type="common">Water bear</name>
    <name type="synonym">Tardigrade</name>
    <dbReference type="NCBI Taxonomy" id="947166"/>
    <lineage>
        <taxon>Eukaryota</taxon>
        <taxon>Metazoa</taxon>
        <taxon>Ecdysozoa</taxon>
        <taxon>Tardigrada</taxon>
        <taxon>Eutardigrada</taxon>
        <taxon>Parachela</taxon>
        <taxon>Hypsibioidea</taxon>
        <taxon>Ramazzottiidae</taxon>
        <taxon>Ramazzottius</taxon>
    </lineage>
</organism>
<evidence type="ECO:0000313" key="13">
    <source>
        <dbReference type="EMBL" id="GAV05418.1"/>
    </source>
</evidence>
<dbReference type="Gene3D" id="3.40.50.1820">
    <property type="entry name" value="alpha/beta hydrolase"/>
    <property type="match status" value="1"/>
</dbReference>
<dbReference type="EC" id="3.1.1.116" evidence="3"/>
<evidence type="ECO:0000256" key="8">
    <source>
        <dbReference type="ARBA" id="ARBA00048283"/>
    </source>
</evidence>
<dbReference type="GO" id="GO:0005739">
    <property type="term" value="C:mitochondrion"/>
    <property type="evidence" value="ECO:0007669"/>
    <property type="project" value="TreeGrafter"/>
</dbReference>
<dbReference type="Proteomes" id="UP000186922">
    <property type="component" value="Unassembled WGS sequence"/>
</dbReference>
<evidence type="ECO:0000256" key="9">
    <source>
        <dbReference type="ARBA" id="ARBA00048504"/>
    </source>
</evidence>
<evidence type="ECO:0000256" key="5">
    <source>
        <dbReference type="ARBA" id="ARBA00043667"/>
    </source>
</evidence>
<evidence type="ECO:0000256" key="4">
    <source>
        <dbReference type="ARBA" id="ARBA00042703"/>
    </source>
</evidence>
<reference evidence="13 14" key="1">
    <citation type="journal article" date="2016" name="Nat. Commun.">
        <title>Extremotolerant tardigrade genome and improved radiotolerance of human cultured cells by tardigrade-unique protein.</title>
        <authorList>
            <person name="Hashimoto T."/>
            <person name="Horikawa D.D."/>
            <person name="Saito Y."/>
            <person name="Kuwahara H."/>
            <person name="Kozuka-Hata H."/>
            <person name="Shin-I T."/>
            <person name="Minakuchi Y."/>
            <person name="Ohishi K."/>
            <person name="Motoyama A."/>
            <person name="Aizu T."/>
            <person name="Enomoto A."/>
            <person name="Kondo K."/>
            <person name="Tanaka S."/>
            <person name="Hara Y."/>
            <person name="Koshikawa S."/>
            <person name="Sagara H."/>
            <person name="Miura T."/>
            <person name="Yokobori S."/>
            <person name="Miyagawa K."/>
            <person name="Suzuki Y."/>
            <person name="Kubo T."/>
            <person name="Oyama M."/>
            <person name="Kohara Y."/>
            <person name="Fujiyama A."/>
            <person name="Arakawa K."/>
            <person name="Katayama T."/>
            <person name="Toyoda A."/>
            <person name="Kunieda T."/>
        </authorList>
    </citation>
    <scope>NUCLEOTIDE SEQUENCE [LARGE SCALE GENOMIC DNA]</scope>
    <source>
        <strain evidence="13 14">YOKOZUNA-1</strain>
    </source>
</reference>
<comment type="catalytic activity">
    <reaction evidence="5">
        <text>a 1,2-diacyl-sn-glycerol + H2O = a 2-acylglycerol + a fatty acid + H(+)</text>
        <dbReference type="Rhea" id="RHEA:33275"/>
        <dbReference type="ChEBI" id="CHEBI:15377"/>
        <dbReference type="ChEBI" id="CHEBI:15378"/>
        <dbReference type="ChEBI" id="CHEBI:17389"/>
        <dbReference type="ChEBI" id="CHEBI:17815"/>
        <dbReference type="ChEBI" id="CHEBI:28868"/>
        <dbReference type="EC" id="3.1.1.116"/>
    </reaction>
</comment>
<dbReference type="InterPro" id="IPR029058">
    <property type="entry name" value="AB_hydrolase_fold"/>
</dbReference>
<evidence type="ECO:0000256" key="11">
    <source>
        <dbReference type="ARBA" id="ARBA00048919"/>
    </source>
</evidence>
<comment type="caution">
    <text evidence="13">The sequence shown here is derived from an EMBL/GenBank/DDBJ whole genome shotgun (WGS) entry which is preliminary data.</text>
</comment>
<dbReference type="FunFam" id="3.40.50.1820:FF:000039">
    <property type="entry name" value="Esterase ybfF"/>
    <property type="match status" value="1"/>
</dbReference>
<dbReference type="AlphaFoldDB" id="A0A1D1VZZ5"/>
<dbReference type="SUPFAM" id="SSF53474">
    <property type="entry name" value="alpha/beta-Hydrolases"/>
    <property type="match status" value="1"/>
</dbReference>
<keyword evidence="2" id="KW-0378">Hydrolase</keyword>
<evidence type="ECO:0000256" key="1">
    <source>
        <dbReference type="ARBA" id="ARBA00008645"/>
    </source>
</evidence>
<dbReference type="GO" id="GO:0052689">
    <property type="term" value="F:carboxylic ester hydrolase activity"/>
    <property type="evidence" value="ECO:0007669"/>
    <property type="project" value="TreeGrafter"/>
</dbReference>
<evidence type="ECO:0000256" key="10">
    <source>
        <dbReference type="ARBA" id="ARBA00048513"/>
    </source>
</evidence>
<comment type="catalytic activity">
    <reaction evidence="11">
        <text>1-octadecanoyl-2-(5Z,8Z,11Z,14Z-eicosatetraenoyl)-sn-glycerol + H2O = 2-(5Z,8Z,11Z,14Z-eicosatetraenoyl)-glycerol + octadecanoate + H(+)</text>
        <dbReference type="Rhea" id="RHEA:38507"/>
        <dbReference type="ChEBI" id="CHEBI:15377"/>
        <dbReference type="ChEBI" id="CHEBI:15378"/>
        <dbReference type="ChEBI" id="CHEBI:25629"/>
        <dbReference type="ChEBI" id="CHEBI:52392"/>
        <dbReference type="ChEBI" id="CHEBI:75728"/>
    </reaction>
</comment>
<dbReference type="STRING" id="947166.A0A1D1VZZ5"/>
<evidence type="ECO:0000259" key="12">
    <source>
        <dbReference type="Pfam" id="PF00561"/>
    </source>
</evidence>
<evidence type="ECO:0000256" key="6">
    <source>
        <dbReference type="ARBA" id="ARBA00043742"/>
    </source>
</evidence>
<evidence type="ECO:0000313" key="14">
    <source>
        <dbReference type="Proteomes" id="UP000186922"/>
    </source>
</evidence>
<comment type="catalytic activity">
    <reaction evidence="10">
        <text>1-octadecanoyl-2-(9Z-octadecenoyl)-sn-glycerol + H2O = 2-(9Z-octadecenoyl)-glycerol + octadecanoate + H(+)</text>
        <dbReference type="Rhea" id="RHEA:77103"/>
        <dbReference type="ChEBI" id="CHEBI:15377"/>
        <dbReference type="ChEBI" id="CHEBI:15378"/>
        <dbReference type="ChEBI" id="CHEBI:25629"/>
        <dbReference type="ChEBI" id="CHEBI:73990"/>
        <dbReference type="ChEBI" id="CHEBI:75468"/>
    </reaction>
</comment>
<comment type="catalytic activity">
    <reaction evidence="6">
        <text>a 1,3-diacyl-sn-glycerol + H2O = a 1-acyl-sn-glycerol + a fatty acid + H(+)</text>
        <dbReference type="Rhea" id="RHEA:38503"/>
        <dbReference type="ChEBI" id="CHEBI:15377"/>
        <dbReference type="ChEBI" id="CHEBI:15378"/>
        <dbReference type="ChEBI" id="CHEBI:28868"/>
        <dbReference type="ChEBI" id="CHEBI:64683"/>
        <dbReference type="ChEBI" id="CHEBI:77272"/>
    </reaction>
</comment>
<feature type="domain" description="AB hydrolase-1" evidence="12">
    <location>
        <begin position="61"/>
        <end position="167"/>
    </location>
</feature>
<evidence type="ECO:0000256" key="2">
    <source>
        <dbReference type="ARBA" id="ARBA00022801"/>
    </source>
</evidence>
<evidence type="ECO:0000256" key="3">
    <source>
        <dbReference type="ARBA" id="ARBA00026104"/>
    </source>
</evidence>
<protein>
    <recommendedName>
        <fullName evidence="7">sn-1-specific diacylglycerol lipase ABHD11</fullName>
        <ecNumber evidence="3">3.1.1.116</ecNumber>
    </recommendedName>
    <alternativeName>
        <fullName evidence="4">Alpha/beta hydrolase domain-containing protein 11</fullName>
    </alternativeName>
</protein>
<evidence type="ECO:0000256" key="7">
    <source>
        <dbReference type="ARBA" id="ARBA00044064"/>
    </source>
</evidence>
<proteinExistence type="inferred from homology"/>
<dbReference type="PANTHER" id="PTHR46118">
    <property type="entry name" value="PROTEIN ABHD11"/>
    <property type="match status" value="1"/>
</dbReference>
<dbReference type="Pfam" id="PF00561">
    <property type="entry name" value="Abhydrolase_1"/>
    <property type="match status" value="1"/>
</dbReference>
<accession>A0A1D1VZZ5</accession>
<comment type="catalytic activity">
    <reaction evidence="8">
        <text>1-octadecanoyl-2-(4Z,7Z,10Z,13Z,16Z,19Z-docosahexaenoyl)-sn-glycerol + H2O = 2-(4Z,7Z,10Z,13Z,16Z,19Z-docosahexaenoyl)-glycerol + octadecanoate + H(+)</text>
        <dbReference type="Rhea" id="RHEA:77107"/>
        <dbReference type="ChEBI" id="CHEBI:15377"/>
        <dbReference type="ChEBI" id="CHEBI:15378"/>
        <dbReference type="ChEBI" id="CHEBI:25629"/>
        <dbReference type="ChEBI" id="CHEBI:77129"/>
        <dbReference type="ChEBI" id="CHEBI:186738"/>
    </reaction>
</comment>
<dbReference type="PANTHER" id="PTHR46118:SF4">
    <property type="entry name" value="PROTEIN ABHD11"/>
    <property type="match status" value="1"/>
</dbReference>
<dbReference type="ESTHER" id="ramva-a0a1d1vzz5">
    <property type="family name" value="ABHD11-Acetyl_transferase"/>
</dbReference>